<evidence type="ECO:0000313" key="2">
    <source>
        <dbReference type="EMBL" id="VFT88739.1"/>
    </source>
</evidence>
<name>A0A485KU81_9STRA</name>
<sequence length="69" mass="7302">MSQRDRKVAQDLAQACRETAAQAIAATTESGQASVVYHNRGKFASRREAQNAKIAAAKAKREAKEAGGA</sequence>
<dbReference type="Proteomes" id="UP000332933">
    <property type="component" value="Unassembled WGS sequence"/>
</dbReference>
<reference evidence="1" key="2">
    <citation type="submission" date="2019-06" db="EMBL/GenBank/DDBJ databases">
        <title>Genomics analysis of Aphanomyces spp. identifies a new class of oomycete effector associated with host adaptation.</title>
        <authorList>
            <person name="Gaulin E."/>
        </authorList>
    </citation>
    <scope>NUCLEOTIDE SEQUENCE</scope>
    <source>
        <strain evidence="1">CBS 578.67</strain>
    </source>
</reference>
<dbReference type="EMBL" id="CAADRA010005341">
    <property type="protein sequence ID" value="VFT88739.1"/>
    <property type="molecule type" value="Genomic_DNA"/>
</dbReference>
<evidence type="ECO:0000313" key="1">
    <source>
        <dbReference type="EMBL" id="KAF0697404.1"/>
    </source>
</evidence>
<proteinExistence type="predicted"/>
<organism evidence="2 3">
    <name type="scientific">Aphanomyces stellatus</name>
    <dbReference type="NCBI Taxonomy" id="120398"/>
    <lineage>
        <taxon>Eukaryota</taxon>
        <taxon>Sar</taxon>
        <taxon>Stramenopiles</taxon>
        <taxon>Oomycota</taxon>
        <taxon>Saprolegniomycetes</taxon>
        <taxon>Saprolegniales</taxon>
        <taxon>Verrucalvaceae</taxon>
        <taxon>Aphanomyces</taxon>
    </lineage>
</organism>
<evidence type="ECO:0000313" key="3">
    <source>
        <dbReference type="Proteomes" id="UP000332933"/>
    </source>
</evidence>
<gene>
    <name evidence="2" type="primary">Aste57867_11884</name>
    <name evidence="1" type="ORF">As57867_011839</name>
    <name evidence="2" type="ORF">ASTE57867_11884</name>
</gene>
<dbReference type="AlphaFoldDB" id="A0A485KU81"/>
<accession>A0A485KU81</accession>
<protein>
    <submittedName>
        <fullName evidence="2">Aste57867_11884 protein</fullName>
    </submittedName>
</protein>
<reference evidence="2 3" key="1">
    <citation type="submission" date="2019-03" db="EMBL/GenBank/DDBJ databases">
        <authorList>
            <person name="Gaulin E."/>
            <person name="Dumas B."/>
        </authorList>
    </citation>
    <scope>NUCLEOTIDE SEQUENCE [LARGE SCALE GENOMIC DNA]</scope>
    <source>
        <strain evidence="2">CBS 568.67</strain>
    </source>
</reference>
<dbReference type="EMBL" id="VJMH01005320">
    <property type="protein sequence ID" value="KAF0697404.1"/>
    <property type="molecule type" value="Genomic_DNA"/>
</dbReference>
<keyword evidence="3" id="KW-1185">Reference proteome</keyword>